<reference evidence="2" key="2">
    <citation type="submission" date="2015-07" db="EMBL/GenBank/DDBJ databases">
        <title>Plasmids, circular viruses and viroids from rat gut.</title>
        <authorList>
            <person name="Jorgensen T.J."/>
            <person name="Hansen M.A."/>
            <person name="Xu Z."/>
            <person name="Tabak M.A."/>
            <person name="Sorensen S.J."/>
            <person name="Hansen L.H."/>
        </authorList>
    </citation>
    <scope>NUCLEOTIDE SEQUENCE</scope>
    <source>
        <plasmid evidence="2">pRGFK1627</plasmid>
    </source>
</reference>
<evidence type="ECO:0000259" key="1">
    <source>
        <dbReference type="Pfam" id="PF01051"/>
    </source>
</evidence>
<dbReference type="EMBL" id="LN854136">
    <property type="protein sequence ID" value="CRY97536.1"/>
    <property type="molecule type" value="Genomic_DNA"/>
</dbReference>
<dbReference type="InterPro" id="IPR036390">
    <property type="entry name" value="WH_DNA-bd_sf"/>
</dbReference>
<organism evidence="2">
    <name type="scientific">uncultured prokaryote</name>
    <dbReference type="NCBI Taxonomy" id="198431"/>
    <lineage>
        <taxon>unclassified sequences</taxon>
        <taxon>environmental samples</taxon>
    </lineage>
</organism>
<dbReference type="Gene3D" id="1.10.10.10">
    <property type="entry name" value="Winged helix-like DNA-binding domain superfamily/Winged helix DNA-binding domain"/>
    <property type="match status" value="2"/>
</dbReference>
<dbReference type="SUPFAM" id="SSF46785">
    <property type="entry name" value="Winged helix' DNA-binding domain"/>
    <property type="match status" value="2"/>
</dbReference>
<reference evidence="2" key="1">
    <citation type="submission" date="2015-06" db="EMBL/GenBank/DDBJ databases">
        <authorList>
            <person name="Joergensen T."/>
        </authorList>
    </citation>
    <scope>NUCLEOTIDE SEQUENCE</scope>
    <source>
        <plasmid evidence="2">pRGFK1627</plasmid>
    </source>
</reference>
<evidence type="ECO:0000313" key="2">
    <source>
        <dbReference type="EMBL" id="CRY97536.1"/>
    </source>
</evidence>
<dbReference type="GO" id="GO:0003887">
    <property type="term" value="F:DNA-directed DNA polymerase activity"/>
    <property type="evidence" value="ECO:0007669"/>
    <property type="project" value="InterPro"/>
</dbReference>
<keyword evidence="2" id="KW-0614">Plasmid</keyword>
<feature type="domain" description="Initiator Rep protein WH1" evidence="1">
    <location>
        <begin position="25"/>
        <end position="171"/>
    </location>
</feature>
<dbReference type="Pfam" id="PF01051">
    <property type="entry name" value="Rep3_N"/>
    <property type="match status" value="1"/>
</dbReference>
<geneLocation type="plasmid" evidence="2">
    <name>pRGFK1627</name>
</geneLocation>
<sequence length="365" mass="42550">MPRRKKLPAIPDYKGAGKEPDNLLIQKSNPLLSLSETGLTLAEFKILDAYLGRINSHDPEKRFIRFEKGEIERLLDVSQIKPDDLEKRVKNLFQTIKIKDGNKRKGFTLIALFEKAECYQDEDGLWQVDLGASPSAMEYIFNPERLGYLRYNLRNVVKLTSRYSYVLFLYLEQNRHMHLTWDVPLDDLKTLLRCTADTYKAYYRFNELVLKKCHEELNAKTDCKFSYEPIKRGRTVKAVRFTLEPLALAEDIPGQMSIDDFPEIMPPSSDDVYDEEKARRDKICMGFGDSDFSGFTDEQLVLLKDLGWSRKRESDIERHRETLGSFPTACEYATADYLRQVILTAKARHPKDLFLYVKKMIENDR</sequence>
<accession>A0A0H5Q674</accession>
<dbReference type="GO" id="GO:0006270">
    <property type="term" value="P:DNA replication initiation"/>
    <property type="evidence" value="ECO:0007669"/>
    <property type="project" value="InterPro"/>
</dbReference>
<proteinExistence type="predicted"/>
<name>A0A0H5Q674_9ZZZZ</name>
<dbReference type="InterPro" id="IPR036388">
    <property type="entry name" value="WH-like_DNA-bd_sf"/>
</dbReference>
<dbReference type="AlphaFoldDB" id="A0A0H5Q674"/>
<dbReference type="Pfam" id="PF21205">
    <property type="entry name" value="Rep3_C"/>
    <property type="match status" value="1"/>
</dbReference>
<protein>
    <recommendedName>
        <fullName evidence="1">Initiator Rep protein WH1 domain-containing protein</fullName>
    </recommendedName>
</protein>
<dbReference type="InterPro" id="IPR000525">
    <property type="entry name" value="Initiator_Rep_WH1"/>
</dbReference>